<gene>
    <name evidence="11" type="ORF">CYCCA115_LOCUS14907</name>
</gene>
<feature type="binding site" evidence="9">
    <location>
        <position position="185"/>
    </location>
    <ligand>
        <name>[2Fe-2S] cluster</name>
        <dbReference type="ChEBI" id="CHEBI:190135"/>
    </ligand>
</feature>
<comment type="domain">
    <text evidence="9">The N-terminal domain has structural similarity with S-adenosyl-L-methionine-dependent methyltransferases, but does not bind S-adenosyl-L-methionine. It is required for correct assembly of the 2 Fe-S clusters.</text>
</comment>
<dbReference type="Proteomes" id="UP001295423">
    <property type="component" value="Unassembled WGS sequence"/>
</dbReference>
<comment type="caution">
    <text evidence="9">Lacks conserved residue(s) required for the propagation of feature annotation.</text>
</comment>
<protein>
    <recommendedName>
        <fullName evidence="9">Anamorsin homolog</fullName>
    </recommendedName>
    <alternativeName>
        <fullName evidence="9">Fe-S cluster assembly protein DRE2 homolog</fullName>
    </alternativeName>
</protein>
<sequence>MVAPTSVCLLLGNTSDVSSNGAKILSASTSQEVEASRQGMVPSSIDQLSVVVSASDLATLYNPMELANWAPLFRENASVSIKVMGDDADLTPIHTSFLLAGLSGASEQKTAAGRTLTATRKATTIAAAPLKPKNTVTISLDDGDEDMIDEDALLSDDLLAPPPAMGARTATDDCSGRKPCDDCTCGRADAEKATSGEVKQAPSSSCGNCALGDAFRCASCPYLGKPAFKAGEEHLVLDLTDDL</sequence>
<evidence type="ECO:0000256" key="9">
    <source>
        <dbReference type="HAMAP-Rule" id="MF_03115"/>
    </source>
</evidence>
<name>A0AAD2FVW0_9STRA</name>
<feature type="short sequence motif" description="Cx2C motif 1" evidence="9">
    <location>
        <begin position="206"/>
        <end position="209"/>
    </location>
</feature>
<dbReference type="HAMAP" id="MF_03115">
    <property type="entry name" value="Anamorsin"/>
    <property type="match status" value="1"/>
</dbReference>
<comment type="cofactor">
    <cofactor evidence="1 9">
        <name>[4Fe-4S] cluster</name>
        <dbReference type="ChEBI" id="CHEBI:49883"/>
    </cofactor>
</comment>
<keyword evidence="8 9" id="KW-0496">Mitochondrion</keyword>
<dbReference type="EMBL" id="CAKOGP040001869">
    <property type="protein sequence ID" value="CAJ1954315.1"/>
    <property type="molecule type" value="Genomic_DNA"/>
</dbReference>
<feature type="binding site" evidence="9">
    <location>
        <position position="217"/>
    </location>
    <ligand>
        <name>[4Fe-4S] cluster</name>
        <dbReference type="ChEBI" id="CHEBI:49883"/>
    </ligand>
</feature>
<comment type="domain">
    <text evidence="9">The twin Cx2C motifs are involved in the recognition by the mitochondrial MIA40-ERV1 disulfide relay system. The formation of 2 disulfide bonds in the Cx2C motifs through dithiol/disulfide exchange reactions effectively traps the protein in the mitochondrial intermembrane space.</text>
</comment>
<dbReference type="InterPro" id="IPR046408">
    <property type="entry name" value="CIAPIN1"/>
</dbReference>
<comment type="cofactor">
    <cofactor evidence="9">
        <name>[2Fe-2S] cluster</name>
        <dbReference type="ChEBI" id="CHEBI:190135"/>
    </cofactor>
</comment>
<comment type="function">
    <text evidence="9">Component of the cytosolic iron-sulfur (Fe-S) protein assembly (CIA) machinery. Required for the maturation of extramitochondrial Fe-S proteins. Part of an electron transfer chain functioning in an early step of cytosolic Fe-S biogenesis, facilitating the de novo assembly of a [4Fe-4S] cluster on the cytosolic Fe-S scaffold complex. Electrons are transferred from NADPH via a FAD- and FMN-containing diflavin oxidoreductase. Together with the diflavin oxidoreductase, also required for the assembly of the diferric tyrosyl radical cofactor of ribonucleotide reductase (RNR), probably by providing electrons for reduction during radical cofactor maturation in the catalytic small subunit.</text>
</comment>
<feature type="binding site" evidence="9">
    <location>
        <position position="206"/>
    </location>
    <ligand>
        <name>[4Fe-4S] cluster</name>
        <dbReference type="ChEBI" id="CHEBI:49883"/>
    </ligand>
</feature>
<dbReference type="PANTHER" id="PTHR13273">
    <property type="entry name" value="ANAMORSIN"/>
    <property type="match status" value="1"/>
</dbReference>
<keyword evidence="12" id="KW-1185">Reference proteome</keyword>
<evidence type="ECO:0000256" key="4">
    <source>
        <dbReference type="ARBA" id="ARBA00022490"/>
    </source>
</evidence>
<dbReference type="GO" id="GO:0051537">
    <property type="term" value="F:2 iron, 2 sulfur cluster binding"/>
    <property type="evidence" value="ECO:0007669"/>
    <property type="project" value="UniProtKB-UniRule"/>
</dbReference>
<evidence type="ECO:0000256" key="5">
    <source>
        <dbReference type="ARBA" id="ARBA00022723"/>
    </source>
</evidence>
<evidence type="ECO:0000256" key="7">
    <source>
        <dbReference type="ARBA" id="ARBA00023014"/>
    </source>
</evidence>
<evidence type="ECO:0000313" key="12">
    <source>
        <dbReference type="Proteomes" id="UP001295423"/>
    </source>
</evidence>
<evidence type="ECO:0000256" key="6">
    <source>
        <dbReference type="ARBA" id="ARBA00023004"/>
    </source>
</evidence>
<proteinExistence type="inferred from homology"/>
<comment type="similarity">
    <text evidence="2 9">Belongs to the anamorsin family.</text>
</comment>
<organism evidence="11 12">
    <name type="scientific">Cylindrotheca closterium</name>
    <dbReference type="NCBI Taxonomy" id="2856"/>
    <lineage>
        <taxon>Eukaryota</taxon>
        <taxon>Sar</taxon>
        <taxon>Stramenopiles</taxon>
        <taxon>Ochrophyta</taxon>
        <taxon>Bacillariophyta</taxon>
        <taxon>Bacillariophyceae</taxon>
        <taxon>Bacillariophycidae</taxon>
        <taxon>Bacillariales</taxon>
        <taxon>Bacillariaceae</taxon>
        <taxon>Cylindrotheca</taxon>
    </lineage>
</organism>
<dbReference type="GO" id="GO:0046872">
    <property type="term" value="F:metal ion binding"/>
    <property type="evidence" value="ECO:0007669"/>
    <property type="project" value="UniProtKB-KW"/>
</dbReference>
<feature type="region of interest" description="Fe-S binding site B" evidence="9">
    <location>
        <begin position="206"/>
        <end position="220"/>
    </location>
</feature>
<dbReference type="GO" id="GO:0005758">
    <property type="term" value="C:mitochondrial intermembrane space"/>
    <property type="evidence" value="ECO:0007669"/>
    <property type="project" value="UniProtKB-SubCell"/>
</dbReference>
<keyword evidence="9" id="KW-0001">2Fe-2S</keyword>
<evidence type="ECO:0000256" key="8">
    <source>
        <dbReference type="ARBA" id="ARBA00023128"/>
    </source>
</evidence>
<evidence type="ECO:0000256" key="1">
    <source>
        <dbReference type="ARBA" id="ARBA00001966"/>
    </source>
</evidence>
<feature type="binding site" evidence="9">
    <location>
        <position position="180"/>
    </location>
    <ligand>
        <name>[2Fe-2S] cluster</name>
        <dbReference type="ChEBI" id="CHEBI:190135"/>
    </ligand>
</feature>
<comment type="caution">
    <text evidence="11">The sequence shown here is derived from an EMBL/GenBank/DDBJ whole genome shotgun (WGS) entry which is preliminary data.</text>
</comment>
<evidence type="ECO:0000259" key="10">
    <source>
        <dbReference type="Pfam" id="PF05093"/>
    </source>
</evidence>
<feature type="short sequence motif" description="Cx2C motif 2" evidence="9">
    <location>
        <begin position="217"/>
        <end position="220"/>
    </location>
</feature>
<evidence type="ECO:0000313" key="11">
    <source>
        <dbReference type="EMBL" id="CAJ1954315.1"/>
    </source>
</evidence>
<dbReference type="Pfam" id="PF05093">
    <property type="entry name" value="CIAPIN1"/>
    <property type="match status" value="1"/>
</dbReference>
<evidence type="ECO:0000256" key="2">
    <source>
        <dbReference type="ARBA" id="ARBA00008169"/>
    </source>
</evidence>
<keyword evidence="6 9" id="KW-0408">Iron</keyword>
<feature type="domain" description="Anamorsin C-terminal" evidence="10">
    <location>
        <begin position="201"/>
        <end position="233"/>
    </location>
</feature>
<feature type="binding site" evidence="9">
    <location>
        <position position="174"/>
    </location>
    <ligand>
        <name>[2Fe-2S] cluster</name>
        <dbReference type="ChEBI" id="CHEBI:190135"/>
    </ligand>
</feature>
<evidence type="ECO:0000256" key="3">
    <source>
        <dbReference type="ARBA" id="ARBA00022485"/>
    </source>
</evidence>
<comment type="subcellular location">
    <subcellularLocation>
        <location evidence="9">Cytoplasm</location>
    </subcellularLocation>
    <subcellularLocation>
        <location evidence="9">Mitochondrion intermembrane space</location>
    </subcellularLocation>
</comment>
<comment type="subunit">
    <text evidence="9">Monomer.</text>
</comment>
<dbReference type="GO" id="GO:0051539">
    <property type="term" value="F:4 iron, 4 sulfur cluster binding"/>
    <property type="evidence" value="ECO:0007669"/>
    <property type="project" value="UniProtKB-KW"/>
</dbReference>
<dbReference type="InterPro" id="IPR007785">
    <property type="entry name" value="Anamorsin"/>
</dbReference>
<dbReference type="PANTHER" id="PTHR13273:SF14">
    <property type="entry name" value="ANAMORSIN"/>
    <property type="match status" value="1"/>
</dbReference>
<dbReference type="GO" id="GO:0009055">
    <property type="term" value="F:electron transfer activity"/>
    <property type="evidence" value="ECO:0007669"/>
    <property type="project" value="UniProtKB-UniRule"/>
</dbReference>
<accession>A0AAD2FVW0</accession>
<feature type="binding site" evidence="9">
    <location>
        <position position="209"/>
    </location>
    <ligand>
        <name>[4Fe-4S] cluster</name>
        <dbReference type="ChEBI" id="CHEBI:49883"/>
    </ligand>
</feature>
<reference evidence="11" key="1">
    <citation type="submission" date="2023-08" db="EMBL/GenBank/DDBJ databases">
        <authorList>
            <person name="Audoor S."/>
            <person name="Bilcke G."/>
        </authorList>
    </citation>
    <scope>NUCLEOTIDE SEQUENCE</scope>
</reference>
<keyword evidence="3 9" id="KW-0004">4Fe-4S</keyword>
<dbReference type="GO" id="GO:0016226">
    <property type="term" value="P:iron-sulfur cluster assembly"/>
    <property type="evidence" value="ECO:0007669"/>
    <property type="project" value="UniProtKB-UniRule"/>
</dbReference>
<keyword evidence="7 9" id="KW-0411">Iron-sulfur</keyword>
<feature type="binding site" evidence="9">
    <location>
        <position position="183"/>
    </location>
    <ligand>
        <name>[2Fe-2S] cluster</name>
        <dbReference type="ChEBI" id="CHEBI:190135"/>
    </ligand>
</feature>
<keyword evidence="4 9" id="KW-0963">Cytoplasm</keyword>
<feature type="binding site" evidence="9">
    <location>
        <position position="220"/>
    </location>
    <ligand>
        <name>[4Fe-4S] cluster</name>
        <dbReference type="ChEBI" id="CHEBI:49883"/>
    </ligand>
</feature>
<keyword evidence="5 9" id="KW-0479">Metal-binding</keyword>
<dbReference type="AlphaFoldDB" id="A0AAD2FVW0"/>
<comment type="domain">
    <text evidence="9">The C-terminal domain binds 2 Fe-S clusters but is otherwise mostly in an intrinsically disordered conformation.</text>
</comment>